<dbReference type="Proteomes" id="UP000430345">
    <property type="component" value="Unassembled WGS sequence"/>
</dbReference>
<comment type="caution">
    <text evidence="1">The sequence shown here is derived from an EMBL/GenBank/DDBJ whole genome shotgun (WGS) entry which is preliminary data.</text>
</comment>
<organism evidence="1 2">
    <name type="scientific">Clostridium tarantellae</name>
    <dbReference type="NCBI Taxonomy" id="39493"/>
    <lineage>
        <taxon>Bacteria</taxon>
        <taxon>Bacillati</taxon>
        <taxon>Bacillota</taxon>
        <taxon>Clostridia</taxon>
        <taxon>Eubacteriales</taxon>
        <taxon>Clostridiaceae</taxon>
        <taxon>Clostridium</taxon>
    </lineage>
</organism>
<name>A0A6I1MY33_9CLOT</name>
<keyword evidence="2" id="KW-1185">Reference proteome</keyword>
<dbReference type="AlphaFoldDB" id="A0A6I1MY33"/>
<accession>A0A6I1MY33</accession>
<gene>
    <name evidence="1" type="ORF">GBZ86_15100</name>
</gene>
<sequence length="235" mass="25674">MSKCCCKSNLACKYLIPRREEREIIIMTDLKLNVGIVSLNNHAITSGKAMIELFSKIFVSKSSPVIAELVLNSNTKKRLIEELIRDKILEVTSCKPTKKLCGKFTVNKGGIINVGSANKPVKADINGEVYKIIMNCVTIYFFKAKQEMRMISESAINSQASVVMHKSTKKALIYPKISEELYNLKLSENEVGFLSSNNCSACSACGSCGLCVFCEEINFAVAAAAAVASTSATNF</sequence>
<evidence type="ECO:0000313" key="1">
    <source>
        <dbReference type="EMBL" id="MPQ45049.1"/>
    </source>
</evidence>
<protein>
    <submittedName>
        <fullName evidence="1">Uncharacterized protein</fullName>
    </submittedName>
</protein>
<evidence type="ECO:0000313" key="2">
    <source>
        <dbReference type="Proteomes" id="UP000430345"/>
    </source>
</evidence>
<dbReference type="RefSeq" id="WP_152892024.1">
    <property type="nucleotide sequence ID" value="NZ_WHJC01000412.1"/>
</dbReference>
<reference evidence="1 2" key="1">
    <citation type="submission" date="2019-10" db="EMBL/GenBank/DDBJ databases">
        <title>The Genome Sequence of Clostridium tarantellae Isolated from Fish Brain.</title>
        <authorList>
            <person name="Bano L."/>
            <person name="Kiel M."/>
            <person name="Sales G."/>
            <person name="Doxey A.C."/>
            <person name="Mansfield M.J."/>
            <person name="Schiavone M."/>
            <person name="Rossetto O."/>
            <person name="Pirazzini M."/>
            <person name="Dobrindt U."/>
            <person name="Montecucco C."/>
        </authorList>
    </citation>
    <scope>NUCLEOTIDE SEQUENCE [LARGE SCALE GENOMIC DNA]</scope>
    <source>
        <strain evidence="1 2">DSM 3997</strain>
    </source>
</reference>
<proteinExistence type="predicted"/>
<dbReference type="EMBL" id="WHJC01000412">
    <property type="protein sequence ID" value="MPQ45049.1"/>
    <property type="molecule type" value="Genomic_DNA"/>
</dbReference>